<evidence type="ECO:0000256" key="2">
    <source>
        <dbReference type="SAM" id="SignalP"/>
    </source>
</evidence>
<reference evidence="3" key="1">
    <citation type="submission" date="2020-09" db="EMBL/GenBank/DDBJ databases">
        <title>Nocardioides sp. strain MJB4 16S ribosomal RNA gene Genome sequencing and assembly.</title>
        <authorList>
            <person name="Kim I."/>
        </authorList>
    </citation>
    <scope>NUCLEOTIDE SEQUENCE</scope>
    <source>
        <strain evidence="3">MJB4</strain>
    </source>
</reference>
<feature type="chain" id="PRO_5039299253" description="Right-handed parallel beta-helix repeat-containing protein" evidence="2">
    <location>
        <begin position="37"/>
        <end position="315"/>
    </location>
</feature>
<proteinExistence type="predicted"/>
<comment type="caution">
    <text evidence="3">The sequence shown here is derived from an EMBL/GenBank/DDBJ whole genome shotgun (WGS) entry which is preliminary data.</text>
</comment>
<evidence type="ECO:0000313" key="3">
    <source>
        <dbReference type="EMBL" id="MBD8870483.1"/>
    </source>
</evidence>
<evidence type="ECO:0000313" key="4">
    <source>
        <dbReference type="Proteomes" id="UP000616839"/>
    </source>
</evidence>
<feature type="signal peptide" evidence="2">
    <location>
        <begin position="1"/>
        <end position="36"/>
    </location>
</feature>
<dbReference type="SUPFAM" id="SSF51126">
    <property type="entry name" value="Pectin lyase-like"/>
    <property type="match status" value="1"/>
</dbReference>
<keyword evidence="4" id="KW-1185">Reference proteome</keyword>
<dbReference type="EMBL" id="JACYXZ010000003">
    <property type="protein sequence ID" value="MBD8870483.1"/>
    <property type="molecule type" value="Genomic_DNA"/>
</dbReference>
<evidence type="ECO:0008006" key="5">
    <source>
        <dbReference type="Google" id="ProtNLM"/>
    </source>
</evidence>
<feature type="compositionally biased region" description="Low complexity" evidence="1">
    <location>
        <begin position="49"/>
        <end position="63"/>
    </location>
</feature>
<evidence type="ECO:0000256" key="1">
    <source>
        <dbReference type="SAM" id="MobiDB-lite"/>
    </source>
</evidence>
<gene>
    <name evidence="3" type="ORF">IE331_12680</name>
</gene>
<accession>A0A927K619</accession>
<dbReference type="Gene3D" id="2.160.20.10">
    <property type="entry name" value="Single-stranded right-handed beta-helix, Pectin lyase-like"/>
    <property type="match status" value="1"/>
</dbReference>
<dbReference type="AlphaFoldDB" id="A0A927K619"/>
<dbReference type="InterPro" id="IPR012334">
    <property type="entry name" value="Pectin_lyas_fold"/>
</dbReference>
<sequence length="315" mass="34107">MTPTPTPRHRRVQPRARRRVATLGAAIALVAGSQAAAGPGTTTAAALGSSATAATQAESTTSERYIPAGWPNPENTGHSGTLKPMQGRTVTRNGAVIKNRVISGQMTIRADNVTLSNVFIKTGDYYGILNYGDNLRIEHSTVEGKAPYTLAGIAAINGGDFIARKVEVRGSEDGVRLGDDSILARSLIHKLAGDRSSHYDAVTADGHTGWRIRRNTILNQKGQTAAVWVGDSRYAPSAGKLRRNYLAGGGYTVYSGTGETRGKRKGIRITENVFSTRFFDRSGYYGVVYDWRKRGNTWSDNTWVDGPRRGRLVRP</sequence>
<dbReference type="InterPro" id="IPR011050">
    <property type="entry name" value="Pectin_lyase_fold/virulence"/>
</dbReference>
<dbReference type="RefSeq" id="WP_192143772.1">
    <property type="nucleotide sequence ID" value="NZ_JACYXZ010000003.1"/>
</dbReference>
<keyword evidence="2" id="KW-0732">Signal</keyword>
<name>A0A927K619_9ACTN</name>
<organism evidence="3 4">
    <name type="scientific">Nocardioides donggukensis</name>
    <dbReference type="NCBI Taxonomy" id="2774019"/>
    <lineage>
        <taxon>Bacteria</taxon>
        <taxon>Bacillati</taxon>
        <taxon>Actinomycetota</taxon>
        <taxon>Actinomycetes</taxon>
        <taxon>Propionibacteriales</taxon>
        <taxon>Nocardioidaceae</taxon>
        <taxon>Nocardioides</taxon>
    </lineage>
</organism>
<feature type="region of interest" description="Disordered" evidence="1">
    <location>
        <begin position="49"/>
        <end position="86"/>
    </location>
</feature>
<protein>
    <recommendedName>
        <fullName evidence="5">Right-handed parallel beta-helix repeat-containing protein</fullName>
    </recommendedName>
</protein>
<dbReference type="Proteomes" id="UP000616839">
    <property type="component" value="Unassembled WGS sequence"/>
</dbReference>